<reference evidence="3 4" key="1">
    <citation type="submission" date="2016-08" db="EMBL/GenBank/DDBJ databases">
        <title>A Parts List for Fungal Cellulosomes Revealed by Comparative Genomics.</title>
        <authorList>
            <consortium name="DOE Joint Genome Institute"/>
            <person name="Haitjema C.H."/>
            <person name="Gilmore S.P."/>
            <person name="Henske J.K."/>
            <person name="Solomon K.V."/>
            <person name="De Groot R."/>
            <person name="Kuo A."/>
            <person name="Mondo S.J."/>
            <person name="Salamov A.A."/>
            <person name="Labutti K."/>
            <person name="Zhao Z."/>
            <person name="Chiniquy J."/>
            <person name="Barry K."/>
            <person name="Brewer H.M."/>
            <person name="Purvine S.O."/>
            <person name="Wright A.T."/>
            <person name="Boxma B."/>
            <person name="Van Alen T."/>
            <person name="Hackstein J.H."/>
            <person name="Baker S.E."/>
            <person name="Grigoriev I.V."/>
            <person name="O'Malley M.A."/>
        </authorList>
    </citation>
    <scope>NUCLEOTIDE SEQUENCE [LARGE SCALE GENOMIC DNA]</scope>
    <source>
        <strain evidence="3 4">G1</strain>
    </source>
</reference>
<feature type="chain" id="PRO_5012033596" evidence="2">
    <location>
        <begin position="20"/>
        <end position="1948"/>
    </location>
</feature>
<feature type="compositionally biased region" description="Low complexity" evidence="1">
    <location>
        <begin position="596"/>
        <end position="606"/>
    </location>
</feature>
<dbReference type="SUPFAM" id="SSF51110">
    <property type="entry name" value="alpha-D-mannose-specific plant lectins"/>
    <property type="match status" value="1"/>
</dbReference>
<dbReference type="Proteomes" id="UP000193920">
    <property type="component" value="Unassembled WGS sequence"/>
</dbReference>
<feature type="region of interest" description="Disordered" evidence="1">
    <location>
        <begin position="988"/>
        <end position="1012"/>
    </location>
</feature>
<feature type="compositionally biased region" description="Low complexity" evidence="1">
    <location>
        <begin position="621"/>
        <end position="631"/>
    </location>
</feature>
<name>A0A1Y1YKB6_9FUNG</name>
<sequence>MALITFLFIASFITSSISAKSVDIADIENTKSVFDIEYPESVETIEDSEEIINREFCIYTDNSMMKMIDPYYIDSSNNKVYFDNIEDYARYIGPNWFGVSFCGNNTVVNNIGEYFKVVENPNYKKRDTVDDDDKKNEDKKDDENIYDEIDLSIYKSRSLNDYRKEYKKAYDNFIKRGLKSVALVSENPAYNPYHHALIKIEGINPDKINIITTMGIPYTGDKKLFEELAKNKTTDFIECVSLSSKDSTMTCTISYSDEIQDTVSITDDNGVSYHKSAGKVYTQGDTYTEEKNRSLELARALSVSNSTNESTSNGFSKSIEKVHNIINTTSNSTSENTEDTHTDSKDFAHTYSVSEDHSHAETTTHDESNETNWSKSEETSKTEEYSRMNTKDWDQYKNEKFFPAPPPADKSTMFEKAYDAISNLPIIKKLKFTGEHANKTREEQEFETRYTVSNPYSYRRKRHFSNLLNTTYKHIKRDVTGVVEGLVGLGNIIVGAMGVYLQDEANIIQREAIYSQEKIAAEQGNLQIAMAKAGTRTSGETKTHGKTNGGAKTVNDGWSKCNTDSSGINDGWTNSTGYSDAHTTGHSETSTKENSVSDSTSKMVSSNFNKDTGWVNEESRTNTTTNGYTYGHSTQTSNTTQDSYDEAIDISAHNSYTFSNTFSKSKSKSATIQVTLKEDGPQKITPLPLFNTEVVIWATGYQNEDGETEIRYSKSLVPISLTNFTYSLEFYGDDSRVYNDGLVNPNIRKFIFYREDEKSPNTLISGKYLKAGQYISTTNGSYSFGLLATGELVLCEGSSINSDGCSNKLWSNGITTLNDGTNHNLKFFIHDNGHLYITAKNIYKSKIKNVKYSDELINKFTNYANLVNANYTNTPFKENLKKKLNLIKYNQLKESIDIYNVNFTNLDDSIFINGTHNETRLEKRIHINTKKPINTGIIKTPIKISTTEKPANTKTTKTTTATNTTRATTTTNTTKIPTATNTIRTTTTTNTTKTSTDTSIPTDSEPPKDSIHENENNYFGDNDYIIWDSLPKDLPFNVGYPDNKGYYLYISEYKSNNLNDPRIGATVSLYDGVGVKLWEIYGTQKNYQGYAFPVEYVYPLSIDTTIHMDKNYNYKHNILKKSIKDLNTNTIEMNCKNMLKQETALVSNNKQYRFFVQDTGNMIIKDKSRTTWSSMTANIEIFKGPYHLAFSPIGEFMLRDNNELSIWHSINPIVYNNKYEILHKYKFNLTLSDEGELFVEDQYHNVYWSNWDERLFSNHMRFVNPVKYEINTCDEYVRNEYIDNLFTKPEYYEYYLVPNDPSTLIKKYYYNNLLPGESLQSDYNAELRITNNEAIFYYDKNNLNNSITLASCSNNDSVKQLRLDITGLFLDCNKGKSVSIASIELENISKYEKKINQALTYNHNSYYNDYNRLSIEYRINMDYPTLMINNVLTWETIWSLNPAVRYLSKVENTNTPIIYRNKIISDNTFSVYDKLYSSDKIDENVYISNRFGLEFVNGFILNLKSMNINKNVFYINNYPIIKNSNQMKLEYRGEFDKLIITNSTHYVWDMYGGIVDCMYFISNDEKCNTLYTYNTMNITYTSPINEEYNGIINFYRNTLQFHRYNDNNESFGIFNMTEYTKISDPIYAFTLTNEGNIILNNNEYTLHKEYFKPDDYYYLYVKNRNLILRSSTGEYKWAYNKSITNRSYDAKEIKIGDSFEENEMIYCGDYSMIILNGKLWYRNHKTKTSTEIKYSPNKSGYLYKIDIGSNSIIFLNKENKSINHIISPIESFDSKLRCDITTHTIVWEINNTVKWRYPEINPTKDEQPFIPQDKKYILLYNRNYRRCLYADSRIGKNVRYEDCNKNSNNFKWYFEIINKKSFLKSAIKDDICLIVDNKKIITGKCSENMDKALISYYEPNSYIKHKNQCISGIDEPNDENSLHNLTLITCSKKNKKMIWEQKEIPNKN</sequence>
<evidence type="ECO:0000256" key="1">
    <source>
        <dbReference type="SAM" id="MobiDB-lite"/>
    </source>
</evidence>
<feature type="region of interest" description="Disordered" evidence="1">
    <location>
        <begin position="569"/>
        <end position="640"/>
    </location>
</feature>
<dbReference type="InterPro" id="IPR035992">
    <property type="entry name" value="Ricin_B-like_lectins"/>
</dbReference>
<organism evidence="3 4">
    <name type="scientific">Neocallimastix californiae</name>
    <dbReference type="NCBI Taxonomy" id="1754190"/>
    <lineage>
        <taxon>Eukaryota</taxon>
        <taxon>Fungi</taxon>
        <taxon>Fungi incertae sedis</taxon>
        <taxon>Chytridiomycota</taxon>
        <taxon>Chytridiomycota incertae sedis</taxon>
        <taxon>Neocallimastigomycetes</taxon>
        <taxon>Neocallimastigales</taxon>
        <taxon>Neocallimastigaceae</taxon>
        <taxon>Neocallimastix</taxon>
    </lineage>
</organism>
<dbReference type="EMBL" id="MCOG01000566">
    <property type="protein sequence ID" value="ORX98451.1"/>
    <property type="molecule type" value="Genomic_DNA"/>
</dbReference>
<dbReference type="Gene3D" id="2.90.10.30">
    <property type="match status" value="1"/>
</dbReference>
<feature type="compositionally biased region" description="Polar residues" evidence="1">
    <location>
        <begin position="569"/>
        <end position="582"/>
    </location>
</feature>
<feature type="region of interest" description="Disordered" evidence="1">
    <location>
        <begin position="949"/>
        <end position="970"/>
    </location>
</feature>
<dbReference type="OrthoDB" id="2140279at2759"/>
<proteinExistence type="predicted"/>
<feature type="compositionally biased region" description="Low complexity" evidence="1">
    <location>
        <begin position="988"/>
        <end position="1003"/>
    </location>
</feature>
<dbReference type="InterPro" id="IPR036426">
    <property type="entry name" value="Bulb-type_lectin_dom_sf"/>
</dbReference>
<dbReference type="Gene3D" id="2.90.10.10">
    <property type="entry name" value="Bulb-type lectin domain"/>
    <property type="match status" value="1"/>
</dbReference>
<gene>
    <name evidence="3" type="ORF">LY90DRAFT_519983</name>
</gene>
<dbReference type="STRING" id="1754190.A0A1Y1YKB6"/>
<evidence type="ECO:0000256" key="2">
    <source>
        <dbReference type="SAM" id="SignalP"/>
    </source>
</evidence>
<feature type="region of interest" description="Disordered" evidence="1">
    <location>
        <begin position="355"/>
        <end position="390"/>
    </location>
</feature>
<evidence type="ECO:0000313" key="4">
    <source>
        <dbReference type="Proteomes" id="UP000193920"/>
    </source>
</evidence>
<feature type="compositionally biased region" description="Basic and acidic residues" evidence="1">
    <location>
        <begin position="375"/>
        <end position="390"/>
    </location>
</feature>
<keyword evidence="2" id="KW-0732">Signal</keyword>
<protein>
    <submittedName>
        <fullName evidence="3">Uncharacterized protein</fullName>
    </submittedName>
</protein>
<keyword evidence="4" id="KW-1185">Reference proteome</keyword>
<dbReference type="PROSITE" id="PS50231">
    <property type="entry name" value="RICIN_B_LECTIN"/>
    <property type="match status" value="1"/>
</dbReference>
<comment type="caution">
    <text evidence="3">The sequence shown here is derived from an EMBL/GenBank/DDBJ whole genome shotgun (WGS) entry which is preliminary data.</text>
</comment>
<feature type="signal peptide" evidence="2">
    <location>
        <begin position="1"/>
        <end position="19"/>
    </location>
</feature>
<feature type="compositionally biased region" description="Basic and acidic residues" evidence="1">
    <location>
        <begin position="355"/>
        <end position="368"/>
    </location>
</feature>
<dbReference type="SUPFAM" id="SSF50370">
    <property type="entry name" value="Ricin B-like lectins"/>
    <property type="match status" value="1"/>
</dbReference>
<accession>A0A1Y1YKB6</accession>
<evidence type="ECO:0000313" key="3">
    <source>
        <dbReference type="EMBL" id="ORX98451.1"/>
    </source>
</evidence>